<protein>
    <submittedName>
        <fullName evidence="2">Uncharacterized protein</fullName>
    </submittedName>
</protein>
<proteinExistence type="predicted"/>
<gene>
    <name evidence="3" type="ORF">D0859_13974</name>
    <name evidence="2" type="ORF">D0860_01371</name>
</gene>
<evidence type="ECO:0000313" key="3">
    <source>
        <dbReference type="EMBL" id="RMZ22008.1"/>
    </source>
</evidence>
<evidence type="ECO:0000313" key="4">
    <source>
        <dbReference type="Proteomes" id="UP000280598"/>
    </source>
</evidence>
<feature type="region of interest" description="Disordered" evidence="1">
    <location>
        <begin position="144"/>
        <end position="185"/>
    </location>
</feature>
<dbReference type="VEuPathDB" id="FungiDB:BTJ68_05115"/>
<dbReference type="EMBL" id="QWIT01000609">
    <property type="protein sequence ID" value="RMZ22008.1"/>
    <property type="molecule type" value="Genomic_DNA"/>
</dbReference>
<dbReference type="OrthoDB" id="3626072at2759"/>
<organism evidence="2 4">
    <name type="scientific">Hortaea werneckii</name>
    <name type="common">Black yeast</name>
    <name type="synonym">Cladosporium werneckii</name>
    <dbReference type="NCBI Taxonomy" id="91943"/>
    <lineage>
        <taxon>Eukaryota</taxon>
        <taxon>Fungi</taxon>
        <taxon>Dikarya</taxon>
        <taxon>Ascomycota</taxon>
        <taxon>Pezizomycotina</taxon>
        <taxon>Dothideomycetes</taxon>
        <taxon>Dothideomycetidae</taxon>
        <taxon>Mycosphaerellales</taxon>
        <taxon>Teratosphaeriaceae</taxon>
        <taxon>Hortaea</taxon>
    </lineage>
</organism>
<evidence type="ECO:0000313" key="2">
    <source>
        <dbReference type="EMBL" id="RMZ15859.1"/>
    </source>
</evidence>
<name>A0A3M7HRE7_HORWE</name>
<feature type="region of interest" description="Disordered" evidence="1">
    <location>
        <begin position="1"/>
        <end position="35"/>
    </location>
</feature>
<dbReference type="AlphaFoldDB" id="A0A3M7HRE7"/>
<evidence type="ECO:0000256" key="1">
    <source>
        <dbReference type="SAM" id="MobiDB-lite"/>
    </source>
</evidence>
<dbReference type="Proteomes" id="UP000280598">
    <property type="component" value="Unassembled WGS sequence"/>
</dbReference>
<accession>A0A3M7HRE7</accession>
<comment type="caution">
    <text evidence="2">The sequence shown here is derived from an EMBL/GenBank/DDBJ whole genome shotgun (WGS) entry which is preliminary data.</text>
</comment>
<dbReference type="Proteomes" id="UP000281677">
    <property type="component" value="Unassembled WGS sequence"/>
</dbReference>
<evidence type="ECO:0000313" key="5">
    <source>
        <dbReference type="Proteomes" id="UP000281677"/>
    </source>
</evidence>
<reference evidence="4 5" key="1">
    <citation type="journal article" date="2018" name="BMC Genomics">
        <title>Genomic evidence for intraspecific hybridization in a clonal and extremely halotolerant yeast.</title>
        <authorList>
            <person name="Gostincar C."/>
            <person name="Stajich J.E."/>
            <person name="Zupancic J."/>
            <person name="Zalar P."/>
            <person name="Gunde-Cimerman N."/>
        </authorList>
    </citation>
    <scope>NUCLEOTIDE SEQUENCE [LARGE SCALE GENOMIC DNA]</scope>
    <source>
        <strain evidence="3 5">EXF-120</strain>
        <strain evidence="2 4">EXF-562</strain>
    </source>
</reference>
<dbReference type="EMBL" id="QWIS01000016">
    <property type="protein sequence ID" value="RMZ15859.1"/>
    <property type="molecule type" value="Genomic_DNA"/>
</dbReference>
<sequence>MPPYQGHGGMSMNMPGRGDDVFAPGPSVPSTSPLPRVDLHTLTMTSSWKAKRRPNYEAFEFKTAEPMALESIPADEMSCNTCGNDLDTAAILNGYGAHAATAAVSNGYGADSAAAVPNRPVFASKEAALGQFTVTAMTPSLLIQPSRRREPPWLRTPTSLDLRPQKTTSQSSRRAPAGPAAVQSTPSVVHVSSSFGSVDSTSALIAAVHRQQKQHQHQPQPSLRLSQRGTASTMDLVMAMTVKDMVA</sequence>